<protein>
    <submittedName>
        <fullName evidence="1">Uncharacterized protein</fullName>
    </submittedName>
</protein>
<organism evidence="1 2">
    <name type="scientific">Pistacia atlantica</name>
    <dbReference type="NCBI Taxonomy" id="434234"/>
    <lineage>
        <taxon>Eukaryota</taxon>
        <taxon>Viridiplantae</taxon>
        <taxon>Streptophyta</taxon>
        <taxon>Embryophyta</taxon>
        <taxon>Tracheophyta</taxon>
        <taxon>Spermatophyta</taxon>
        <taxon>Magnoliopsida</taxon>
        <taxon>eudicotyledons</taxon>
        <taxon>Gunneridae</taxon>
        <taxon>Pentapetalae</taxon>
        <taxon>rosids</taxon>
        <taxon>malvids</taxon>
        <taxon>Sapindales</taxon>
        <taxon>Anacardiaceae</taxon>
        <taxon>Pistacia</taxon>
    </lineage>
</organism>
<evidence type="ECO:0000313" key="1">
    <source>
        <dbReference type="EMBL" id="KAJ0112894.1"/>
    </source>
</evidence>
<dbReference type="Proteomes" id="UP001164250">
    <property type="component" value="Chromosome 1"/>
</dbReference>
<accession>A0ACC1CB75</accession>
<keyword evidence="2" id="KW-1185">Reference proteome</keyword>
<gene>
    <name evidence="1" type="ORF">Patl1_01365</name>
</gene>
<evidence type="ECO:0000313" key="2">
    <source>
        <dbReference type="Proteomes" id="UP001164250"/>
    </source>
</evidence>
<comment type="caution">
    <text evidence="1">The sequence shown here is derived from an EMBL/GenBank/DDBJ whole genome shotgun (WGS) entry which is preliminary data.</text>
</comment>
<sequence>MGECSVCGGLSEEDEEKTKKKGKSYVAVYGVDKAMEVAEELRTKAKKELDGFEKYGEKVVPLYSFVDYLADRGFSAW</sequence>
<dbReference type="EMBL" id="CM047897">
    <property type="protein sequence ID" value="KAJ0112894.1"/>
    <property type="molecule type" value="Genomic_DNA"/>
</dbReference>
<name>A0ACC1CB75_9ROSI</name>
<proteinExistence type="predicted"/>
<reference evidence="2" key="1">
    <citation type="journal article" date="2023" name="G3 (Bethesda)">
        <title>Genome assembly and association tests identify interacting loci associated with vigor, precocity, and sex in interspecific pistachio rootstocks.</title>
        <authorList>
            <person name="Palmer W."/>
            <person name="Jacygrad E."/>
            <person name="Sagayaradj S."/>
            <person name="Cavanaugh K."/>
            <person name="Han R."/>
            <person name="Bertier L."/>
            <person name="Beede B."/>
            <person name="Kafkas S."/>
            <person name="Golino D."/>
            <person name="Preece J."/>
            <person name="Michelmore R."/>
        </authorList>
    </citation>
    <scope>NUCLEOTIDE SEQUENCE [LARGE SCALE GENOMIC DNA]</scope>
</reference>